<comment type="caution">
    <text evidence="5">The sequence shown here is derived from an EMBL/GenBank/DDBJ whole genome shotgun (WGS) entry which is preliminary data.</text>
</comment>
<name>A0A4Q9LDQ6_9MICR</name>
<dbReference type="Proteomes" id="UP000291404">
    <property type="component" value="Unassembled WGS sequence"/>
</dbReference>
<dbReference type="AlphaFoldDB" id="A0A4Q9LDQ6"/>
<dbReference type="InterPro" id="IPR009025">
    <property type="entry name" value="RBP11-like_dimer"/>
</dbReference>
<organism evidence="5 6">
    <name type="scientific">Hamiltosporidium magnivora</name>
    <dbReference type="NCBI Taxonomy" id="148818"/>
    <lineage>
        <taxon>Eukaryota</taxon>
        <taxon>Fungi</taxon>
        <taxon>Fungi incertae sedis</taxon>
        <taxon>Microsporidia</taxon>
        <taxon>Dubosqiidae</taxon>
        <taxon>Hamiltosporidium</taxon>
    </lineage>
</organism>
<reference evidence="5 6" key="1">
    <citation type="submission" date="2017-12" db="EMBL/GenBank/DDBJ databases">
        <authorList>
            <person name="Pombert J.-F."/>
            <person name="Haag K.L."/>
            <person name="Ebert D."/>
        </authorList>
    </citation>
    <scope>NUCLEOTIDE SEQUENCE [LARGE SCALE GENOMIC DNA]</scope>
    <source>
        <strain evidence="5">BE-OM-2</strain>
    </source>
</reference>
<accession>A0A4Q9LDQ6</accession>
<evidence type="ECO:0000256" key="2">
    <source>
        <dbReference type="ARBA" id="ARBA00023163"/>
    </source>
</evidence>
<dbReference type="GO" id="GO:0046983">
    <property type="term" value="F:protein dimerization activity"/>
    <property type="evidence" value="ECO:0007669"/>
    <property type="project" value="InterPro"/>
</dbReference>
<dbReference type="Pfam" id="PF13656">
    <property type="entry name" value="RNA_pol_L_2"/>
    <property type="match status" value="1"/>
</dbReference>
<dbReference type="GO" id="GO:0003899">
    <property type="term" value="F:DNA-directed RNA polymerase activity"/>
    <property type="evidence" value="ECO:0007669"/>
    <property type="project" value="InterPro"/>
</dbReference>
<evidence type="ECO:0000313" key="5">
    <source>
        <dbReference type="EMBL" id="TBU06119.1"/>
    </source>
</evidence>
<comment type="similarity">
    <text evidence="3">Belongs to the archaeal Rpo11/eukaryotic RPB11/RPC19 RNA polymerase subunit family.</text>
</comment>
<evidence type="ECO:0000256" key="1">
    <source>
        <dbReference type="ARBA" id="ARBA00022478"/>
    </source>
</evidence>
<proteinExistence type="inferred from homology"/>
<dbReference type="STRING" id="148818.A0A4Q9LDQ6"/>
<keyword evidence="1 5" id="KW-0240">DNA-directed RNA polymerase</keyword>
<dbReference type="PANTHER" id="PTHR13946:SF16">
    <property type="entry name" value="DNA-DIRECTED RNA POLYMERASE II SUBUNIT RPB11"/>
    <property type="match status" value="1"/>
</dbReference>
<evidence type="ECO:0000256" key="3">
    <source>
        <dbReference type="ARBA" id="ARBA00025751"/>
    </source>
</evidence>
<sequence length="101" mass="11878">MTEEIKKLTVEYDKKTPNTVEFIIHDESHTLANMITERFLKDQRCTFSAYKIVHPLDNNVHIRVTAIRSINVKSLIIEILKSFETEINELCEQFVNLEKNI</sequence>
<dbReference type="Gene3D" id="3.30.1360.10">
    <property type="entry name" value="RNA polymerase, RBP11-like subunit"/>
    <property type="match status" value="1"/>
</dbReference>
<keyword evidence="2" id="KW-0804">Transcription</keyword>
<dbReference type="PANTHER" id="PTHR13946">
    <property type="entry name" value="DNA-DIRECTED RNA POLYMERASE I,II,III"/>
    <property type="match status" value="1"/>
</dbReference>
<dbReference type="InterPro" id="IPR022905">
    <property type="entry name" value="Rpo11-like"/>
</dbReference>
<dbReference type="GO" id="GO:0005665">
    <property type="term" value="C:RNA polymerase II, core complex"/>
    <property type="evidence" value="ECO:0007669"/>
    <property type="project" value="TreeGrafter"/>
</dbReference>
<evidence type="ECO:0000313" key="6">
    <source>
        <dbReference type="Proteomes" id="UP000291404"/>
    </source>
</evidence>
<dbReference type="HAMAP" id="MF_00261">
    <property type="entry name" value="RNApol_arch_Rpo11"/>
    <property type="match status" value="1"/>
</dbReference>
<keyword evidence="6" id="KW-1185">Reference proteome</keyword>
<dbReference type="VEuPathDB" id="MicrosporidiaDB:CWI39_0394p0020"/>
<protein>
    <submittedName>
        <fullName evidence="5">Putative subunit Rpb11 of DNA-directed RNA polymerase II</fullName>
    </submittedName>
</protein>
<dbReference type="InterPro" id="IPR036603">
    <property type="entry name" value="RBP11-like"/>
</dbReference>
<gene>
    <name evidence="5" type="ORF">CWI36_0512p0020</name>
</gene>
<dbReference type="EMBL" id="PITI01000512">
    <property type="protein sequence ID" value="TBU06119.1"/>
    <property type="molecule type" value="Genomic_DNA"/>
</dbReference>
<dbReference type="GO" id="GO:0006366">
    <property type="term" value="P:transcription by RNA polymerase II"/>
    <property type="evidence" value="ECO:0007669"/>
    <property type="project" value="TreeGrafter"/>
</dbReference>
<dbReference type="VEuPathDB" id="MicrosporidiaDB:CWI36_0512p0020"/>
<feature type="domain" description="DNA-directed RNA polymerase RBP11-like dimerisation" evidence="4">
    <location>
        <begin position="20"/>
        <end position="92"/>
    </location>
</feature>
<dbReference type="SUPFAM" id="SSF55257">
    <property type="entry name" value="RBP11-like subunits of RNA polymerase"/>
    <property type="match status" value="1"/>
</dbReference>
<evidence type="ECO:0000259" key="4">
    <source>
        <dbReference type="Pfam" id="PF13656"/>
    </source>
</evidence>